<dbReference type="Pfam" id="PF13704">
    <property type="entry name" value="Glyco_tranf_2_4"/>
    <property type="match status" value="1"/>
</dbReference>
<dbReference type="EMBL" id="JAAATX020000003">
    <property type="protein sequence ID" value="MBU9697178.1"/>
    <property type="molecule type" value="Genomic_DNA"/>
</dbReference>
<reference evidence="1 2" key="1">
    <citation type="submission" date="2021-06" db="EMBL/GenBank/DDBJ databases">
        <title>Rhodobacteraceae bacterium strain HSP-20.</title>
        <authorList>
            <person name="Chen W.-M."/>
        </authorList>
    </citation>
    <scope>NUCLEOTIDE SEQUENCE [LARGE SCALE GENOMIC DNA]</scope>
    <source>
        <strain evidence="1 2">HSP-20</strain>
    </source>
</reference>
<evidence type="ECO:0000313" key="1">
    <source>
        <dbReference type="EMBL" id="MBU9697178.1"/>
    </source>
</evidence>
<proteinExistence type="predicted"/>
<sequence length="293" mass="32596">MRCVSVSVVKNEADVIEAMVRHNAQYLDYMTIIDNGSTDGTLQILTALRNEGLPIDLREDPSLGHRQTTIINEFVNGPDCDRTGFVFFLDGDEFLSCDRQMFREVLAQRPASFSMAWKTYVPTPKDRSRDPNVVTRITHARRREPQGFAYAKAVLSPAEQGPVSVRAGSHGLRGIKLVPHPAIRLAHFPVRSVQQIACKALLGAWNIQLRGRGRQEALQWFKLADQIRADGLPSAADLQTLGASYAVDRPMRVMADPLISPEPFALRYTGMAKDPLLSGLIEFVDQLMARVQG</sequence>
<organism evidence="1 2">
    <name type="scientific">Paragemmobacter amnigenus</name>
    <dbReference type="NCBI Taxonomy" id="2852097"/>
    <lineage>
        <taxon>Bacteria</taxon>
        <taxon>Pseudomonadati</taxon>
        <taxon>Pseudomonadota</taxon>
        <taxon>Alphaproteobacteria</taxon>
        <taxon>Rhodobacterales</taxon>
        <taxon>Paracoccaceae</taxon>
        <taxon>Paragemmobacter</taxon>
    </lineage>
</organism>
<protein>
    <submittedName>
        <fullName evidence="1">Glycosyltransferase family 2 protein</fullName>
    </submittedName>
</protein>
<dbReference type="SUPFAM" id="SSF53448">
    <property type="entry name" value="Nucleotide-diphospho-sugar transferases"/>
    <property type="match status" value="1"/>
</dbReference>
<evidence type="ECO:0000313" key="2">
    <source>
        <dbReference type="Proteomes" id="UP000731907"/>
    </source>
</evidence>
<name>A0ABS6J0A5_9RHOB</name>
<accession>A0ABS6J0A5</accession>
<dbReference type="RefSeq" id="WP_161761234.1">
    <property type="nucleotide sequence ID" value="NZ_JAAATX020000003.1"/>
</dbReference>
<dbReference type="InterPro" id="IPR029044">
    <property type="entry name" value="Nucleotide-diphossugar_trans"/>
</dbReference>
<dbReference type="Gene3D" id="3.90.550.10">
    <property type="entry name" value="Spore Coat Polysaccharide Biosynthesis Protein SpsA, Chain A"/>
    <property type="match status" value="1"/>
</dbReference>
<gene>
    <name evidence="1" type="ORF">GU927_004875</name>
</gene>
<dbReference type="Proteomes" id="UP000731907">
    <property type="component" value="Unassembled WGS sequence"/>
</dbReference>
<comment type="caution">
    <text evidence="1">The sequence shown here is derived from an EMBL/GenBank/DDBJ whole genome shotgun (WGS) entry which is preliminary data.</text>
</comment>
<keyword evidence="2" id="KW-1185">Reference proteome</keyword>